<dbReference type="InterPro" id="IPR056818">
    <property type="entry name" value="GlmU/GlgC-like_hexapep"/>
</dbReference>
<organism evidence="3 4">
    <name type="scientific">Candidatus Schekmanbacteria bacterium RBG_16_38_10</name>
    <dbReference type="NCBI Taxonomy" id="1817879"/>
    <lineage>
        <taxon>Bacteria</taxon>
        <taxon>Candidatus Schekmaniibacteriota</taxon>
    </lineage>
</organism>
<dbReference type="InterPro" id="IPR011004">
    <property type="entry name" value="Trimer_LpxA-like_sf"/>
</dbReference>
<dbReference type="PANTHER" id="PTHR22572">
    <property type="entry name" value="SUGAR-1-PHOSPHATE GUANYL TRANSFERASE"/>
    <property type="match status" value="1"/>
</dbReference>
<comment type="caution">
    <text evidence="3">The sequence shown here is derived from an EMBL/GenBank/DDBJ whole genome shotgun (WGS) entry which is preliminary data.</text>
</comment>
<evidence type="ECO:0000313" key="3">
    <source>
        <dbReference type="EMBL" id="OGL45588.1"/>
    </source>
</evidence>
<dbReference type="SUPFAM" id="SSF51161">
    <property type="entry name" value="Trimeric LpxA-like enzymes"/>
    <property type="match status" value="1"/>
</dbReference>
<reference evidence="3 4" key="1">
    <citation type="journal article" date="2016" name="Nat. Commun.">
        <title>Thousands of microbial genomes shed light on interconnected biogeochemical processes in an aquifer system.</title>
        <authorList>
            <person name="Anantharaman K."/>
            <person name="Brown C.T."/>
            <person name="Hug L.A."/>
            <person name="Sharon I."/>
            <person name="Castelle C.J."/>
            <person name="Probst A.J."/>
            <person name="Thomas B.C."/>
            <person name="Singh A."/>
            <person name="Wilkins M.J."/>
            <person name="Karaoz U."/>
            <person name="Brodie E.L."/>
            <person name="Williams K.H."/>
            <person name="Hubbard S.S."/>
            <person name="Banfield J.F."/>
        </authorList>
    </citation>
    <scope>NUCLEOTIDE SEQUENCE [LARGE SCALE GENOMIC DNA]</scope>
</reference>
<accession>A0A1F7RWZ7</accession>
<dbReference type="CDD" id="cd06422">
    <property type="entry name" value="NTP_transferase_like_1"/>
    <property type="match status" value="1"/>
</dbReference>
<name>A0A1F7RWZ7_9BACT</name>
<dbReference type="Pfam" id="PF00483">
    <property type="entry name" value="NTP_transferase"/>
    <property type="match status" value="1"/>
</dbReference>
<feature type="domain" description="Nucleotidyl transferase" evidence="1">
    <location>
        <begin position="2"/>
        <end position="234"/>
    </location>
</feature>
<dbReference type="Gene3D" id="3.90.550.10">
    <property type="entry name" value="Spore Coat Polysaccharide Biosynthesis Protein SpsA, Chain A"/>
    <property type="match status" value="1"/>
</dbReference>
<dbReference type="EMBL" id="MGDE01000125">
    <property type="protein sequence ID" value="OGL45588.1"/>
    <property type="molecule type" value="Genomic_DNA"/>
</dbReference>
<proteinExistence type="predicted"/>
<dbReference type="InterPro" id="IPR005835">
    <property type="entry name" value="NTP_transferase_dom"/>
</dbReference>
<dbReference type="AlphaFoldDB" id="A0A1F7RWZ7"/>
<dbReference type="Pfam" id="PF24894">
    <property type="entry name" value="Hexapep_GlmU"/>
    <property type="match status" value="1"/>
</dbReference>
<gene>
    <name evidence="3" type="ORF">A2W05_05120</name>
</gene>
<dbReference type="Gene3D" id="2.160.10.10">
    <property type="entry name" value="Hexapeptide repeat proteins"/>
    <property type="match status" value="1"/>
</dbReference>
<evidence type="ECO:0000313" key="4">
    <source>
        <dbReference type="Proteomes" id="UP000178797"/>
    </source>
</evidence>
<evidence type="ECO:0000259" key="2">
    <source>
        <dbReference type="Pfam" id="PF24894"/>
    </source>
</evidence>
<protein>
    <submittedName>
        <fullName evidence="3">Uncharacterized protein</fullName>
    </submittedName>
</protein>
<feature type="domain" description="Glucose-1-phosphate adenylyltransferase/Bifunctional protein GlmU-like C-terminal hexapeptide" evidence="2">
    <location>
        <begin position="252"/>
        <end position="316"/>
    </location>
</feature>
<dbReference type="Proteomes" id="UP000178797">
    <property type="component" value="Unassembled WGS sequence"/>
</dbReference>
<evidence type="ECO:0000259" key="1">
    <source>
        <dbReference type="Pfam" id="PF00483"/>
    </source>
</evidence>
<dbReference type="InterPro" id="IPR050486">
    <property type="entry name" value="Mannose-1P_guanyltransferase"/>
</dbReference>
<sequence length="336" mass="37619">MKAMILAAGFGKRLQPLTLKRAKPAIPVMNVPLILHNLKFIKRNGINEAVINLHYLPDSIKNIVGDGSRFGMDITYSYETEIMGTAGGLKKAEEFLKNSTFIMVNSDTLLDFDLQDAIRFHRENNSIATMALTDVNDGEEYGPVEVDKNSRVKNILGKVKYNGKPLHRKVFVGVHILESRIFDIIPSGGFYEINAQVYPMLIEKGEKVLGYYLSGYWNDVGTLKRYLKVHNEIFQNKIPFIKKKYEVENYQTGENCTITGGNVDLKFAVLGENCQVGNNTAITESVVMDNVKIGSSVRMKMAIIDNGVYIDDGMVIENSVVYMDAKGERKIVTIGD</sequence>
<dbReference type="SUPFAM" id="SSF53448">
    <property type="entry name" value="Nucleotide-diphospho-sugar transferases"/>
    <property type="match status" value="1"/>
</dbReference>
<dbReference type="InterPro" id="IPR029044">
    <property type="entry name" value="Nucleotide-diphossugar_trans"/>
</dbReference>